<dbReference type="GO" id="GO:1905515">
    <property type="term" value="P:non-motile cilium assembly"/>
    <property type="evidence" value="ECO:0007669"/>
    <property type="project" value="TreeGrafter"/>
</dbReference>
<organism evidence="4 5">
    <name type="scientific">Chiloscyllium punctatum</name>
    <name type="common">Brownbanded bambooshark</name>
    <name type="synonym">Hemiscyllium punctatum</name>
    <dbReference type="NCBI Taxonomy" id="137246"/>
    <lineage>
        <taxon>Eukaryota</taxon>
        <taxon>Metazoa</taxon>
        <taxon>Chordata</taxon>
        <taxon>Craniata</taxon>
        <taxon>Vertebrata</taxon>
        <taxon>Chondrichthyes</taxon>
        <taxon>Elasmobranchii</taxon>
        <taxon>Galeomorphii</taxon>
        <taxon>Galeoidea</taxon>
        <taxon>Orectolobiformes</taxon>
        <taxon>Hemiscylliidae</taxon>
        <taxon>Chiloscyllium</taxon>
    </lineage>
</organism>
<dbReference type="Pfam" id="PF24656">
    <property type="entry name" value="CEPT76_peptidase"/>
    <property type="match status" value="1"/>
</dbReference>
<keyword evidence="1" id="KW-0175">Coiled coil</keyword>
<reference evidence="4 5" key="1">
    <citation type="journal article" date="2018" name="Nat. Ecol. Evol.">
        <title>Shark genomes provide insights into elasmobranch evolution and the origin of vertebrates.</title>
        <authorList>
            <person name="Hara Y"/>
            <person name="Yamaguchi K"/>
            <person name="Onimaru K"/>
            <person name="Kadota M"/>
            <person name="Koyanagi M"/>
            <person name="Keeley SD"/>
            <person name="Tatsumi K"/>
            <person name="Tanaka K"/>
            <person name="Motone F"/>
            <person name="Kageyama Y"/>
            <person name="Nozu R"/>
            <person name="Adachi N"/>
            <person name="Nishimura O"/>
            <person name="Nakagawa R"/>
            <person name="Tanegashima C"/>
            <person name="Kiyatake I"/>
            <person name="Matsumoto R"/>
            <person name="Murakumo K"/>
            <person name="Nishida K"/>
            <person name="Terakita A"/>
            <person name="Kuratani S"/>
            <person name="Sato K"/>
            <person name="Hyodo S Kuraku.S."/>
        </authorList>
    </citation>
    <scope>NUCLEOTIDE SEQUENCE [LARGE SCALE GENOMIC DNA]</scope>
</reference>
<dbReference type="PANTHER" id="PTHR20837:SF7">
    <property type="entry name" value="COILED-COIL AND C2 DOMAIN-CONTAINING PROTEIN 2A"/>
    <property type="match status" value="1"/>
</dbReference>
<protein>
    <recommendedName>
        <fullName evidence="3">C2 domain-containing protein</fullName>
    </recommendedName>
</protein>
<dbReference type="SMART" id="SM00239">
    <property type="entry name" value="C2"/>
    <property type="match status" value="1"/>
</dbReference>
<feature type="compositionally biased region" description="Acidic residues" evidence="2">
    <location>
        <begin position="69"/>
        <end position="80"/>
    </location>
</feature>
<dbReference type="GO" id="GO:1904491">
    <property type="term" value="P:protein localization to ciliary transition zone"/>
    <property type="evidence" value="ECO:0007669"/>
    <property type="project" value="TreeGrafter"/>
</dbReference>
<dbReference type="InterPro" id="IPR000008">
    <property type="entry name" value="C2_dom"/>
</dbReference>
<evidence type="ECO:0000313" key="5">
    <source>
        <dbReference type="Proteomes" id="UP000287033"/>
    </source>
</evidence>
<feature type="domain" description="C2" evidence="3">
    <location>
        <begin position="491"/>
        <end position="669"/>
    </location>
</feature>
<dbReference type="Proteomes" id="UP000287033">
    <property type="component" value="Unassembled WGS sequence"/>
</dbReference>
<dbReference type="Pfam" id="PF24652">
    <property type="entry name" value="CEP76_C"/>
    <property type="match status" value="1"/>
</dbReference>
<dbReference type="AlphaFoldDB" id="A0A401S7J9"/>
<dbReference type="Pfam" id="PF00168">
    <property type="entry name" value="C2"/>
    <property type="match status" value="1"/>
</dbReference>
<dbReference type="PANTHER" id="PTHR20837">
    <property type="entry name" value="CENTROSOMAL PROTEIN-RELATED"/>
    <property type="match status" value="1"/>
</dbReference>
<feature type="region of interest" description="Disordered" evidence="2">
    <location>
        <begin position="54"/>
        <end position="93"/>
    </location>
</feature>
<evidence type="ECO:0000256" key="2">
    <source>
        <dbReference type="SAM" id="MobiDB-lite"/>
    </source>
</evidence>
<evidence type="ECO:0000259" key="3">
    <source>
        <dbReference type="PROSITE" id="PS50004"/>
    </source>
</evidence>
<dbReference type="Gene3D" id="2.60.40.150">
    <property type="entry name" value="C2 domain"/>
    <property type="match status" value="1"/>
</dbReference>
<evidence type="ECO:0000256" key="1">
    <source>
        <dbReference type="SAM" id="Coils"/>
    </source>
</evidence>
<keyword evidence="5" id="KW-1185">Reference proteome</keyword>
<dbReference type="InterPro" id="IPR035892">
    <property type="entry name" value="C2_domain_sf"/>
</dbReference>
<name>A0A401S7J9_CHIPU</name>
<dbReference type="PROSITE" id="PS50004">
    <property type="entry name" value="C2"/>
    <property type="match status" value="1"/>
</dbReference>
<dbReference type="InterPro" id="IPR056288">
    <property type="entry name" value="CEP76_C"/>
</dbReference>
<feature type="compositionally biased region" description="Basic residues" evidence="2">
    <location>
        <begin position="54"/>
        <end position="65"/>
    </location>
</feature>
<dbReference type="SUPFAM" id="SSF49562">
    <property type="entry name" value="C2 domain (Calcium/lipid-binding domain, CaLB)"/>
    <property type="match status" value="1"/>
</dbReference>
<comment type="caution">
    <text evidence="4">The sequence shown here is derived from an EMBL/GenBank/DDBJ whole genome shotgun (WGS) entry which is preliminary data.</text>
</comment>
<proteinExistence type="predicted"/>
<dbReference type="STRING" id="137246.A0A401S7J9"/>
<sequence>MDYAVQQINRKADEINYEREIQTEVAELLEDYQEEYENKLAEYKKKYEEWKAWRKAKKAKKKKKKSSDEQETDDTEESSMFEEFPKPDPPEQVDVSLVEQQVRTTAARIRRKPGEPVLTPELSMTATVTPTNQCPRGEQLRRQDVQRSTLYAKIIFNNKEVSRTSSQTLSADFRIHFGQIFNVQIINWPESIKIQIFETMGMSSTKTEVFIPIPETTVLTGSALIDEIEFSNAHRITFDHEGVGSGVPFSFEADGSNQMILLTSGKLACSVSWAVREDGVPLIPPVLHENVGVQRSLKHVDAILSIGTSGLTDMKKLARWAAESRLDPNDPSNACLMQLIMSATSGEALDHDYFRLEQLQEEFNFVSDEVFNKSKRFRLLQLRNEEVAEFHNFKQVPILDREISEKIFQEYEKKCHEKDTVDITSHLDPHRALVARFLQKVRDSVKNRFLLAKHHYILSDMVVEEAVPSISMLGISLFKLAEPRRPLRPRRKERKKVTAQNLSDGDIKLLVNIIRAYDVPIRKSIGGKPALTSRSARSINETFSTSQIPQSPTQSHEWFTNQTSVRPFVEVSFQRTVRQTSTAEGQNPNWNEELEIPFRAPNGDYSTASLQSVSDDVFINVFDEVVYDVLEDDRERGSDVHTRVERHWLGAVQVPFSTIYSQSRIDGTFRINTPPVLLGYSKERNLSSERGWEAVRSLSEGSYLSLFITVEPHLVPGEAVNEKLETQEDEKLLQKAEKFQKEVKQKFPNRRCVTLVTDLTGKLVFITRFIKALSPPQELLDAFPQDYEATTELVARYVSLMPFLPDSISFAGICDLWCTSDQFLNLLAGDEEEHAVLLCNYFLAMGKKAWLVIGTAIPEGPTAYVLTYEQNQYVIWNSTTGQYYGQFDAFCPLQSVSCLVSADNVWFNVQKYETVMRVHFDTSKPNLWKPFFSRNFPFPGLSSVQPEELVYRRTDKAAAVELQDKIEKILKEKIMEWRPRHPTRWNRYCTATLRQFLPKLEFSRGGEVGDDHSAELQNQLGDYRISGFPINMSFSELSPIIEAVHSTGVHNTMIPQVEFALAVYVHPYPNNVLSVWIYVASLVRSR</sequence>
<dbReference type="OMA" id="IYWPETI"/>
<dbReference type="EMBL" id="BEZZ01000121">
    <property type="protein sequence ID" value="GCC26374.1"/>
    <property type="molecule type" value="Genomic_DNA"/>
</dbReference>
<accession>A0A401S7J9</accession>
<dbReference type="InterPro" id="IPR056290">
    <property type="entry name" value="CEPT76/DRC7_peptidase-like_dom"/>
</dbReference>
<evidence type="ECO:0000313" key="4">
    <source>
        <dbReference type="EMBL" id="GCC26374.1"/>
    </source>
</evidence>
<gene>
    <name evidence="4" type="ORF">chiPu_0004790</name>
</gene>
<dbReference type="GO" id="GO:0035869">
    <property type="term" value="C:ciliary transition zone"/>
    <property type="evidence" value="ECO:0007669"/>
    <property type="project" value="TreeGrafter"/>
</dbReference>
<dbReference type="InterPro" id="IPR028928">
    <property type="entry name" value="CC2D2AN-C2"/>
</dbReference>
<feature type="coiled-coil region" evidence="1">
    <location>
        <begin position="18"/>
        <end position="53"/>
    </location>
</feature>
<dbReference type="Pfam" id="PF15625">
    <property type="entry name" value="CC2D2AN-C2"/>
    <property type="match status" value="1"/>
</dbReference>
<dbReference type="InterPro" id="IPR052434">
    <property type="entry name" value="Tectonic-like_complex_comp"/>
</dbReference>
<dbReference type="OrthoDB" id="2162143at2759"/>